<sequence length="65" mass="7505">MERSVRNVKRMLRENVTRFLEHADGREVTITVTARLVKKHLSSLVILGLGSLVSLMAWYFLVLIH</sequence>
<feature type="transmembrane region" description="Helical" evidence="1">
    <location>
        <begin position="44"/>
        <end position="64"/>
    </location>
</feature>
<dbReference type="EMBL" id="JH712075">
    <property type="protein sequence ID" value="EFO26315.1"/>
    <property type="molecule type" value="Genomic_DNA"/>
</dbReference>
<dbReference type="GeneID" id="9939554"/>
<gene>
    <name evidence="2" type="ORF">LOAG_02170</name>
</gene>
<dbReference type="AlphaFoldDB" id="A0A1S0U725"/>
<evidence type="ECO:0000313" key="2">
    <source>
        <dbReference type="EMBL" id="EFO26315.1"/>
    </source>
</evidence>
<dbReference type="CTD" id="9939554"/>
<name>A0A1S0U725_LOALO</name>
<keyword evidence="1" id="KW-1133">Transmembrane helix</keyword>
<accession>A0A1S0U725</accession>
<dbReference type="InParanoid" id="A0A1S0U725"/>
<reference evidence="2" key="1">
    <citation type="submission" date="2012-04" db="EMBL/GenBank/DDBJ databases">
        <title>The Genome Sequence of Loa loa.</title>
        <authorList>
            <consortium name="The Broad Institute Genome Sequencing Platform"/>
            <consortium name="Broad Institute Genome Sequencing Center for Infectious Disease"/>
            <person name="Nutman T.B."/>
            <person name="Fink D.L."/>
            <person name="Russ C."/>
            <person name="Young S."/>
            <person name="Zeng Q."/>
            <person name="Gargeya S."/>
            <person name="Alvarado L."/>
            <person name="Berlin A."/>
            <person name="Chapman S.B."/>
            <person name="Chen Z."/>
            <person name="Freedman E."/>
            <person name="Gellesch M."/>
            <person name="Goldberg J."/>
            <person name="Griggs A."/>
            <person name="Gujja S."/>
            <person name="Heilman E.R."/>
            <person name="Heiman D."/>
            <person name="Howarth C."/>
            <person name="Mehta T."/>
            <person name="Neiman D."/>
            <person name="Pearson M."/>
            <person name="Roberts A."/>
            <person name="Saif S."/>
            <person name="Shea T."/>
            <person name="Shenoy N."/>
            <person name="Sisk P."/>
            <person name="Stolte C."/>
            <person name="Sykes S."/>
            <person name="White J."/>
            <person name="Yandava C."/>
            <person name="Haas B."/>
            <person name="Henn M.R."/>
            <person name="Nusbaum C."/>
            <person name="Birren B."/>
        </authorList>
    </citation>
    <scope>NUCLEOTIDE SEQUENCE [LARGE SCALE GENOMIC DNA]</scope>
</reference>
<dbReference type="KEGG" id="loa:LOAG_02170"/>
<organism evidence="2">
    <name type="scientific">Loa loa</name>
    <name type="common">Eye worm</name>
    <name type="synonym">Filaria loa</name>
    <dbReference type="NCBI Taxonomy" id="7209"/>
    <lineage>
        <taxon>Eukaryota</taxon>
        <taxon>Metazoa</taxon>
        <taxon>Ecdysozoa</taxon>
        <taxon>Nematoda</taxon>
        <taxon>Chromadorea</taxon>
        <taxon>Rhabditida</taxon>
        <taxon>Spirurina</taxon>
        <taxon>Spiruromorpha</taxon>
        <taxon>Filarioidea</taxon>
        <taxon>Onchocercidae</taxon>
        <taxon>Loa</taxon>
    </lineage>
</organism>
<dbReference type="RefSeq" id="XP_003137756.1">
    <property type="nucleotide sequence ID" value="XM_003137708.1"/>
</dbReference>
<evidence type="ECO:0000256" key="1">
    <source>
        <dbReference type="SAM" id="Phobius"/>
    </source>
</evidence>
<protein>
    <submittedName>
        <fullName evidence="2">Uncharacterized protein</fullName>
    </submittedName>
</protein>
<proteinExistence type="predicted"/>
<dbReference type="OrthoDB" id="5853062at2759"/>
<keyword evidence="1" id="KW-0472">Membrane</keyword>
<keyword evidence="1" id="KW-0812">Transmembrane</keyword>